<dbReference type="InterPro" id="IPR014721">
    <property type="entry name" value="Ribsml_uS5_D2-typ_fold_subgr"/>
</dbReference>
<evidence type="ECO:0000313" key="3">
    <source>
        <dbReference type="Proteomes" id="UP000054736"/>
    </source>
</evidence>
<dbReference type="GO" id="GO:0008033">
    <property type="term" value="P:tRNA processing"/>
    <property type="evidence" value="ECO:0007669"/>
    <property type="project" value="InterPro"/>
</dbReference>
<keyword evidence="2" id="KW-0378">Hydrolase</keyword>
<proteinExistence type="predicted"/>
<evidence type="ECO:0000256" key="1">
    <source>
        <dbReference type="ARBA" id="ARBA00022884"/>
    </source>
</evidence>
<dbReference type="AlphaFoldDB" id="A0A0W0SN41"/>
<dbReference type="GO" id="GO:0000049">
    <property type="term" value="F:tRNA binding"/>
    <property type="evidence" value="ECO:0007669"/>
    <property type="project" value="InterPro"/>
</dbReference>
<comment type="caution">
    <text evidence="2">The sequence shown here is derived from an EMBL/GenBank/DDBJ whole genome shotgun (WGS) entry which is preliminary data.</text>
</comment>
<dbReference type="EMBL" id="LNXY01000031">
    <property type="protein sequence ID" value="KTC84724.1"/>
    <property type="molecule type" value="Genomic_DNA"/>
</dbReference>
<protein>
    <submittedName>
        <fullName evidence="2">Ribonuclease P protein component (RNase P)</fullName>
        <ecNumber evidence="2">3.1.26.5</ecNumber>
    </submittedName>
</protein>
<dbReference type="InterPro" id="IPR000100">
    <property type="entry name" value="RNase_P"/>
</dbReference>
<name>A0A0W0SN41_9GAMM</name>
<organism evidence="2 3">
    <name type="scientific">Legionella drozanskii LLAP-1</name>
    <dbReference type="NCBI Taxonomy" id="1212489"/>
    <lineage>
        <taxon>Bacteria</taxon>
        <taxon>Pseudomonadati</taxon>
        <taxon>Pseudomonadota</taxon>
        <taxon>Gammaproteobacteria</taxon>
        <taxon>Legionellales</taxon>
        <taxon>Legionellaceae</taxon>
        <taxon>Legionella</taxon>
    </lineage>
</organism>
<gene>
    <name evidence="2" type="primary">rnpA</name>
    <name evidence="2" type="ORF">Ldro_2888</name>
</gene>
<keyword evidence="3" id="KW-1185">Reference proteome</keyword>
<accession>A0A0W0SN41</accession>
<dbReference type="GO" id="GO:0004526">
    <property type="term" value="F:ribonuclease P activity"/>
    <property type="evidence" value="ECO:0007669"/>
    <property type="project" value="UniProtKB-EC"/>
</dbReference>
<dbReference type="Pfam" id="PF00825">
    <property type="entry name" value="Ribonuclease_P"/>
    <property type="match status" value="1"/>
</dbReference>
<dbReference type="PATRIC" id="fig|1212489.4.peg.3042"/>
<evidence type="ECO:0000313" key="2">
    <source>
        <dbReference type="EMBL" id="KTC84724.1"/>
    </source>
</evidence>
<dbReference type="Proteomes" id="UP000054736">
    <property type="component" value="Unassembled WGS sequence"/>
</dbReference>
<dbReference type="EC" id="3.1.26.5" evidence="2"/>
<sequence length="52" mass="5955">MKRLIRETFRTTRLPAMDVIFLARHGLAEKENKTIIAGLGKIWDKLIALYAA</sequence>
<dbReference type="Gene3D" id="3.30.230.10">
    <property type="match status" value="1"/>
</dbReference>
<dbReference type="STRING" id="1212489.Ldro_2888"/>
<keyword evidence="1" id="KW-0694">RNA-binding</keyword>
<reference evidence="2 3" key="1">
    <citation type="submission" date="2015-11" db="EMBL/GenBank/DDBJ databases">
        <title>Genomic analysis of 38 Legionella species identifies large and diverse effector repertoires.</title>
        <authorList>
            <person name="Burstein D."/>
            <person name="Amaro F."/>
            <person name="Zusman T."/>
            <person name="Lifshitz Z."/>
            <person name="Cohen O."/>
            <person name="Gilbert J.A."/>
            <person name="Pupko T."/>
            <person name="Shuman H.A."/>
            <person name="Segal G."/>
        </authorList>
    </citation>
    <scope>NUCLEOTIDE SEQUENCE [LARGE SCALE GENOMIC DNA]</scope>
    <source>
        <strain evidence="2 3">ATCC 700990</strain>
    </source>
</reference>